<dbReference type="Pfam" id="PF11700">
    <property type="entry name" value="ATG22"/>
    <property type="match status" value="1"/>
</dbReference>
<dbReference type="OrthoDB" id="9768783at2"/>
<dbReference type="HOGENOM" id="CLU_017518_3_1_11"/>
<dbReference type="Proteomes" id="UP000010301">
    <property type="component" value="Unassembled WGS sequence"/>
</dbReference>
<evidence type="ECO:0000313" key="8">
    <source>
        <dbReference type="Proteomes" id="UP000010301"/>
    </source>
</evidence>
<evidence type="ECO:0000256" key="5">
    <source>
        <dbReference type="ARBA" id="ARBA00023136"/>
    </source>
</evidence>
<dbReference type="AlphaFoldDB" id="C0W225"/>
<proteinExistence type="predicted"/>
<feature type="transmembrane region" description="Helical" evidence="6">
    <location>
        <begin position="270"/>
        <end position="288"/>
    </location>
</feature>
<dbReference type="PANTHER" id="PTHR23519:SF1">
    <property type="entry name" value="AUTOPHAGY-RELATED PROTEIN 22"/>
    <property type="match status" value="1"/>
</dbReference>
<keyword evidence="8" id="KW-1185">Reference proteome</keyword>
<dbReference type="RefSeq" id="WP_006546937.1">
    <property type="nucleotide sequence ID" value="NZ_DS999544.1"/>
</dbReference>
<sequence>MSALNNKPAGTAKLLNKKVISWAIWDWGSAAFNAVATTFVFSTYLVSKLFGDHDASSLKLSWGLTIAGIIIALTAPISGQRADRKGRGTFWLGANSFVVFLALLGMFFVRPQSTLGTEGALWLGIFLISVGNIFFEFASVNYNAMLSRISTPETMGRISGIGWASGYLGGIILLFVLLIFFLGDNPVVAVSGEDGLPVRLAMLVAAFWFGLSALPVLFALPGRAVEGHENDEKETLRDSYKRLWKTVKRLYAEAPHTLSFLGASAVFRDGLAGVFTYGAILAAVTFGFTPGEIIIFGVASNVVAGVVTIAFGWVDDFWGPKRTIMFSLSVMVAMGLVVFFFHDQGKIVFWIAGLTLAGFVGPAQSASRSFLGRVIPEGREGEVFGLYATTGRAVSFLAPAMYGLSVTIGQNFVADGESATHFGILGIISILLLGLLILIPVKEEHAYLDSFDGK</sequence>
<gene>
    <name evidence="7" type="ORF">HMPREF0044_1478</name>
</gene>
<accession>C0W225</accession>
<dbReference type="GO" id="GO:0012505">
    <property type="term" value="C:endomembrane system"/>
    <property type="evidence" value="ECO:0007669"/>
    <property type="project" value="UniProtKB-SubCell"/>
</dbReference>
<feature type="transmembrane region" description="Helical" evidence="6">
    <location>
        <begin position="20"/>
        <end position="40"/>
    </location>
</feature>
<feature type="transmembrane region" description="Helical" evidence="6">
    <location>
        <begin position="121"/>
        <end position="140"/>
    </location>
</feature>
<dbReference type="SUPFAM" id="SSF103473">
    <property type="entry name" value="MFS general substrate transporter"/>
    <property type="match status" value="1"/>
</dbReference>
<feature type="transmembrane region" description="Helical" evidence="6">
    <location>
        <begin position="384"/>
        <end position="402"/>
    </location>
</feature>
<keyword evidence="2" id="KW-0813">Transport</keyword>
<feature type="transmembrane region" description="Helical" evidence="6">
    <location>
        <begin position="90"/>
        <end position="109"/>
    </location>
</feature>
<feature type="transmembrane region" description="Helical" evidence="6">
    <location>
        <begin position="323"/>
        <end position="341"/>
    </location>
</feature>
<dbReference type="PANTHER" id="PTHR23519">
    <property type="entry name" value="AUTOPHAGY-RELATED PROTEIN 22"/>
    <property type="match status" value="1"/>
</dbReference>
<keyword evidence="3 6" id="KW-0812">Transmembrane</keyword>
<evidence type="ECO:0000256" key="6">
    <source>
        <dbReference type="SAM" id="Phobius"/>
    </source>
</evidence>
<comment type="caution">
    <text evidence="7">The sequence shown here is derived from an EMBL/GenBank/DDBJ whole genome shotgun (WGS) entry which is preliminary data.</text>
</comment>
<evidence type="ECO:0000256" key="2">
    <source>
        <dbReference type="ARBA" id="ARBA00022448"/>
    </source>
</evidence>
<protein>
    <submittedName>
        <fullName evidence="7">Transporter, major facilitator family protein</fullName>
    </submittedName>
</protein>
<dbReference type="eggNOG" id="COG2270">
    <property type="taxonomic scope" value="Bacteria"/>
</dbReference>
<evidence type="ECO:0000256" key="4">
    <source>
        <dbReference type="ARBA" id="ARBA00022989"/>
    </source>
</evidence>
<comment type="subcellular location">
    <subcellularLocation>
        <location evidence="1">Endomembrane system</location>
        <topology evidence="1">Multi-pass membrane protein</topology>
    </subcellularLocation>
</comment>
<reference evidence="7 8" key="1">
    <citation type="submission" date="2009-01" db="EMBL/GenBank/DDBJ databases">
        <authorList>
            <person name="Qin X."/>
            <person name="Bachman B."/>
            <person name="Battles P."/>
            <person name="Bell A."/>
            <person name="Bess C."/>
            <person name="Bickham C."/>
            <person name="Chaboub L."/>
            <person name="Chen D."/>
            <person name="Coyle M."/>
            <person name="Deiros D.R."/>
            <person name="Dinh H."/>
            <person name="Forbes L."/>
            <person name="Fowler G."/>
            <person name="Francisco L."/>
            <person name="Fu Q."/>
            <person name="Gubbala S."/>
            <person name="Hale W."/>
            <person name="Han Y."/>
            <person name="Hemphill L."/>
            <person name="Highlander S.K."/>
            <person name="Hirani K."/>
            <person name="Hogues M."/>
            <person name="Jackson L."/>
            <person name="Jakkamsetti A."/>
            <person name="Javaid M."/>
            <person name="Jiang H."/>
            <person name="Korchina V."/>
            <person name="Kovar C."/>
            <person name="Lara F."/>
            <person name="Lee S."/>
            <person name="Mata R."/>
            <person name="Mathew T."/>
            <person name="Moen C."/>
            <person name="Morales K."/>
            <person name="Munidasa M."/>
            <person name="Nazareth L."/>
            <person name="Ngo R."/>
            <person name="Nguyen L."/>
            <person name="Okwuonu G."/>
            <person name="Ongeri F."/>
            <person name="Patil S."/>
            <person name="Petrosino J."/>
            <person name="Pham C."/>
            <person name="Pham P."/>
            <person name="Pu L.-L."/>
            <person name="Puazo M."/>
            <person name="Raj R."/>
            <person name="Reid J."/>
            <person name="Rouhana J."/>
            <person name="Saada N."/>
            <person name="Shang Y."/>
            <person name="Simmons D."/>
            <person name="Thornton R."/>
            <person name="Warren J."/>
            <person name="Weissenberger G."/>
            <person name="Zhang J."/>
            <person name="Zhang L."/>
            <person name="Zhou C."/>
            <person name="Zhu D."/>
            <person name="Muzny D."/>
            <person name="Worley K."/>
            <person name="Gibbs R."/>
        </authorList>
    </citation>
    <scope>NUCLEOTIDE SEQUENCE [LARGE SCALE GENOMIC DNA]</scope>
    <source>
        <strain evidence="7 8">DSM 15436</strain>
    </source>
</reference>
<name>C0W225_9ACTO</name>
<dbReference type="Gene3D" id="1.20.1250.20">
    <property type="entry name" value="MFS general substrate transporter like domains"/>
    <property type="match status" value="1"/>
</dbReference>
<organism evidence="7 8">
    <name type="scientific">Gleimia coleocanis DSM 15436</name>
    <dbReference type="NCBI Taxonomy" id="525245"/>
    <lineage>
        <taxon>Bacteria</taxon>
        <taxon>Bacillati</taxon>
        <taxon>Actinomycetota</taxon>
        <taxon>Actinomycetes</taxon>
        <taxon>Actinomycetales</taxon>
        <taxon>Actinomycetaceae</taxon>
        <taxon>Gleimia</taxon>
    </lineage>
</organism>
<evidence type="ECO:0000256" key="3">
    <source>
        <dbReference type="ARBA" id="ARBA00022692"/>
    </source>
</evidence>
<evidence type="ECO:0000313" key="7">
    <source>
        <dbReference type="EMBL" id="EEH63239.1"/>
    </source>
</evidence>
<feature type="transmembrane region" description="Helical" evidence="6">
    <location>
        <begin position="161"/>
        <end position="181"/>
    </location>
</feature>
<dbReference type="InterPro" id="IPR036259">
    <property type="entry name" value="MFS_trans_sf"/>
</dbReference>
<dbReference type="InterPro" id="IPR024671">
    <property type="entry name" value="Atg22-like"/>
</dbReference>
<feature type="transmembrane region" description="Helical" evidence="6">
    <location>
        <begin position="294"/>
        <end position="314"/>
    </location>
</feature>
<evidence type="ECO:0000256" key="1">
    <source>
        <dbReference type="ARBA" id="ARBA00004127"/>
    </source>
</evidence>
<dbReference type="InterPro" id="IPR050495">
    <property type="entry name" value="ATG22/LtaA_families"/>
</dbReference>
<keyword evidence="4 6" id="KW-1133">Transmembrane helix</keyword>
<feature type="transmembrane region" description="Helical" evidence="6">
    <location>
        <begin position="60"/>
        <end position="78"/>
    </location>
</feature>
<feature type="transmembrane region" description="Helical" evidence="6">
    <location>
        <begin position="201"/>
        <end position="220"/>
    </location>
</feature>
<dbReference type="STRING" id="525245.HMPREF0044_1478"/>
<feature type="transmembrane region" description="Helical" evidence="6">
    <location>
        <begin position="422"/>
        <end position="441"/>
    </location>
</feature>
<dbReference type="EMBL" id="ACFG01000037">
    <property type="protein sequence ID" value="EEH63239.1"/>
    <property type="molecule type" value="Genomic_DNA"/>
</dbReference>
<feature type="transmembrane region" description="Helical" evidence="6">
    <location>
        <begin position="347"/>
        <end position="363"/>
    </location>
</feature>
<keyword evidence="5 6" id="KW-0472">Membrane</keyword>